<gene>
    <name evidence="3" type="ORF">N7456_006471</name>
</gene>
<keyword evidence="1" id="KW-0175">Coiled coil</keyword>
<dbReference type="EMBL" id="JAPQKH010000004">
    <property type="protein sequence ID" value="KAJ5100419.1"/>
    <property type="molecule type" value="Genomic_DNA"/>
</dbReference>
<evidence type="ECO:0000256" key="1">
    <source>
        <dbReference type="SAM" id="Coils"/>
    </source>
</evidence>
<protein>
    <submittedName>
        <fullName evidence="3">Uncharacterized protein</fullName>
    </submittedName>
</protein>
<comment type="caution">
    <text evidence="3">The sequence shown here is derived from an EMBL/GenBank/DDBJ whole genome shotgun (WGS) entry which is preliminary data.</text>
</comment>
<evidence type="ECO:0000256" key="2">
    <source>
        <dbReference type="SAM" id="MobiDB-lite"/>
    </source>
</evidence>
<feature type="compositionally biased region" description="Basic and acidic residues" evidence="2">
    <location>
        <begin position="356"/>
        <end position="376"/>
    </location>
</feature>
<dbReference type="AlphaFoldDB" id="A0A9W9FHV1"/>
<evidence type="ECO:0000313" key="4">
    <source>
        <dbReference type="Proteomes" id="UP001149165"/>
    </source>
</evidence>
<feature type="region of interest" description="Disordered" evidence="2">
    <location>
        <begin position="345"/>
        <end position="376"/>
    </location>
</feature>
<dbReference type="Proteomes" id="UP001149165">
    <property type="component" value="Unassembled WGS sequence"/>
</dbReference>
<feature type="coiled-coil region" evidence="1">
    <location>
        <begin position="481"/>
        <end position="575"/>
    </location>
</feature>
<dbReference type="OrthoDB" id="1883964at2759"/>
<evidence type="ECO:0000313" key="3">
    <source>
        <dbReference type="EMBL" id="KAJ5100419.1"/>
    </source>
</evidence>
<name>A0A9W9FHV1_9EURO</name>
<feature type="coiled-coil region" evidence="1">
    <location>
        <begin position="145"/>
        <end position="186"/>
    </location>
</feature>
<accession>A0A9W9FHV1</accession>
<proteinExistence type="predicted"/>
<organism evidence="3 4">
    <name type="scientific">Penicillium angulare</name>
    <dbReference type="NCBI Taxonomy" id="116970"/>
    <lineage>
        <taxon>Eukaryota</taxon>
        <taxon>Fungi</taxon>
        <taxon>Dikarya</taxon>
        <taxon>Ascomycota</taxon>
        <taxon>Pezizomycotina</taxon>
        <taxon>Eurotiomycetes</taxon>
        <taxon>Eurotiomycetidae</taxon>
        <taxon>Eurotiales</taxon>
        <taxon>Aspergillaceae</taxon>
        <taxon>Penicillium</taxon>
    </lineage>
</organism>
<sequence>MVVAIPAPVSDPINGHDFHANGNGNGNGTVVPFDAKFEPKKYLPSLPPAQLVDSDTVAMLAKRFNLDGFVNYHEYHSRECSKIEIDSVEVRDNTFIEKMVQLEVKQTSHWQEVMMSRKSINNHLQHVIEDSDKLLEGLIILVQKLEHAEHNMEVAKGKLKASKDRRAELEDELADAKCALEAARVQVMNVLAERDAQIVKTQTAENLAEMQKVTLDHFKNDVKRLEDLVKSLALQRAAAVETARKAVKDEAQARTDLAVARAHEKAITEDFESLRVRFQILEKQYEASQKKNMDLEIKFQESSNKLDLLIAQYDHLKVELESTTKINEDLKAENDGFEVRIQEVQASADQAKGRATKAEEDRDEAEKAYRDAHRKEKELHRRLSKVKMEWEHSQSELKEEQMKNQSLRIEREHVLKMAHYNSHWTKETIEWGQALNFMNHRLLQEWRTMQDEKKKALEKLLDTERKSLIFVDDSTHVRARILGLEAELKSLNEASRAAEIDQQALARQWEERKKTLTDEVELKTKQLDDSNIIRMGLEKELTAERTDNRETKEKLEVANAQIDDIKEECKNTVAAKDKEHADKLKDMEEKVQKRVIDEVDVTLARASHRPYVYTNVTLLEIFYGGKRVDDVAVYKHIGEHWGSTEPLALSKIFGDKDKKQTVIVYRTKSSDEPAIYIASAQEGALKLPALKGLKH</sequence>
<reference evidence="3" key="1">
    <citation type="submission" date="2022-11" db="EMBL/GenBank/DDBJ databases">
        <authorList>
            <person name="Petersen C."/>
        </authorList>
    </citation>
    <scope>NUCLEOTIDE SEQUENCE</scope>
    <source>
        <strain evidence="3">IBT 30069</strain>
    </source>
</reference>
<keyword evidence="4" id="KW-1185">Reference proteome</keyword>
<reference evidence="3" key="2">
    <citation type="journal article" date="2023" name="IMA Fungus">
        <title>Comparative genomic study of the Penicillium genus elucidates a diverse pangenome and 15 lateral gene transfer events.</title>
        <authorList>
            <person name="Petersen C."/>
            <person name="Sorensen T."/>
            <person name="Nielsen M.R."/>
            <person name="Sondergaard T.E."/>
            <person name="Sorensen J.L."/>
            <person name="Fitzpatrick D.A."/>
            <person name="Frisvad J.C."/>
            <person name="Nielsen K.L."/>
        </authorList>
    </citation>
    <scope>NUCLEOTIDE SEQUENCE</scope>
    <source>
        <strain evidence="3">IBT 30069</strain>
    </source>
</reference>